<dbReference type="EMBL" id="AZDT01000030">
    <property type="protein sequence ID" value="KRK75776.1"/>
    <property type="molecule type" value="Genomic_DNA"/>
</dbReference>
<keyword evidence="4 6" id="KW-1133">Transmembrane helix</keyword>
<gene>
    <name evidence="7" type="ORF">FD30_GL001812</name>
</gene>
<dbReference type="STRING" id="1423773.FD30_GL001812"/>
<feature type="transmembrane region" description="Helical" evidence="6">
    <location>
        <begin position="241"/>
        <end position="264"/>
    </location>
</feature>
<dbReference type="GO" id="GO:0055085">
    <property type="term" value="P:transmembrane transport"/>
    <property type="evidence" value="ECO:0007669"/>
    <property type="project" value="TreeGrafter"/>
</dbReference>
<feature type="transmembrane region" description="Helical" evidence="6">
    <location>
        <begin position="182"/>
        <end position="200"/>
    </location>
</feature>
<feature type="transmembrane region" description="Helical" evidence="6">
    <location>
        <begin position="53"/>
        <end position="75"/>
    </location>
</feature>
<name>A0A0R1JX98_9LACO</name>
<evidence type="ECO:0000313" key="7">
    <source>
        <dbReference type="EMBL" id="KRK75776.1"/>
    </source>
</evidence>
<dbReference type="GO" id="GO:0016020">
    <property type="term" value="C:membrane"/>
    <property type="evidence" value="ECO:0007669"/>
    <property type="project" value="UniProtKB-SubCell"/>
</dbReference>
<dbReference type="AlphaFoldDB" id="A0A0R1JX98"/>
<evidence type="ECO:0000256" key="3">
    <source>
        <dbReference type="ARBA" id="ARBA00022692"/>
    </source>
</evidence>
<accession>A0A0R1JX98</accession>
<keyword evidence="3 6" id="KW-0812">Transmembrane</keyword>
<evidence type="ECO:0000256" key="2">
    <source>
        <dbReference type="ARBA" id="ARBA00009773"/>
    </source>
</evidence>
<dbReference type="Pfam" id="PF01594">
    <property type="entry name" value="AI-2E_transport"/>
    <property type="match status" value="1"/>
</dbReference>
<comment type="similarity">
    <text evidence="2">Belongs to the autoinducer-2 exporter (AI-2E) (TC 2.A.86) family.</text>
</comment>
<evidence type="ECO:0000256" key="5">
    <source>
        <dbReference type="ARBA" id="ARBA00023136"/>
    </source>
</evidence>
<dbReference type="OrthoDB" id="9793390at2"/>
<dbReference type="RefSeq" id="WP_056944263.1">
    <property type="nucleotide sequence ID" value="NZ_AZDT01000030.1"/>
</dbReference>
<comment type="subcellular location">
    <subcellularLocation>
        <location evidence="1">Membrane</location>
        <topology evidence="1">Multi-pass membrane protein</topology>
    </subcellularLocation>
</comment>
<keyword evidence="5 6" id="KW-0472">Membrane</keyword>
<evidence type="ECO:0000256" key="1">
    <source>
        <dbReference type="ARBA" id="ARBA00004141"/>
    </source>
</evidence>
<feature type="transmembrane region" description="Helical" evidence="6">
    <location>
        <begin position="87"/>
        <end position="109"/>
    </location>
</feature>
<evidence type="ECO:0000256" key="4">
    <source>
        <dbReference type="ARBA" id="ARBA00022989"/>
    </source>
</evidence>
<organism evidence="7 8">
    <name type="scientific">Levilactobacillus namurensis DSM 19117</name>
    <dbReference type="NCBI Taxonomy" id="1423773"/>
    <lineage>
        <taxon>Bacteria</taxon>
        <taxon>Bacillati</taxon>
        <taxon>Bacillota</taxon>
        <taxon>Bacilli</taxon>
        <taxon>Lactobacillales</taxon>
        <taxon>Lactobacillaceae</taxon>
        <taxon>Levilactobacillus</taxon>
    </lineage>
</organism>
<comment type="caution">
    <text evidence="7">The sequence shown here is derived from an EMBL/GenBank/DDBJ whole genome shotgun (WGS) entry which is preliminary data.</text>
</comment>
<dbReference type="InterPro" id="IPR002549">
    <property type="entry name" value="AI-2E-like"/>
</dbReference>
<sequence>MNKLHQSQSGLSWFYQRFLNNHITILLLNVFLFLLVVNEVVQNAGLLDPVWKFIGIAAPAIIVAGILYYVLDPLVHLLERRLHLKEGFAIAIAMVLTVAILVLVFLNLIPFLTKQTAGVIGSLPQFSNDVIQKLNHANQQHHWLTNDNLAEINRRVSTYFSKRGWNLLTGTLSSIGNVVTTVSDWVITLITAPLVLFFMLKDVSRFPHYLSKVVPTAYRGRFVTMLDQMNVKVSSYIRGQLTVALCVLIIFTTGYSIIGLKYALLLGVIAGPLNLIPYFGSAIALIPALIIGAITSPSMLLGVVIVYLIEWVLETQVLSPLIMGNSLEMHPITIVFVLLAAGKMFGLTGVILGVPGFAVLKVFVTTIFHWYQEYSALYPDVLPDEEALAQVPHLPTPKTKDSSD</sequence>
<reference evidence="7 8" key="1">
    <citation type="journal article" date="2015" name="Genome Announc.">
        <title>Expanding the biotechnology potential of lactobacilli through comparative genomics of 213 strains and associated genera.</title>
        <authorList>
            <person name="Sun Z."/>
            <person name="Harris H.M."/>
            <person name="McCann A."/>
            <person name="Guo C."/>
            <person name="Argimon S."/>
            <person name="Zhang W."/>
            <person name="Yang X."/>
            <person name="Jeffery I.B."/>
            <person name="Cooney J.C."/>
            <person name="Kagawa T.F."/>
            <person name="Liu W."/>
            <person name="Song Y."/>
            <person name="Salvetti E."/>
            <person name="Wrobel A."/>
            <person name="Rasinkangas P."/>
            <person name="Parkhill J."/>
            <person name="Rea M.C."/>
            <person name="O'Sullivan O."/>
            <person name="Ritari J."/>
            <person name="Douillard F.P."/>
            <person name="Paul Ross R."/>
            <person name="Yang R."/>
            <person name="Briner A.E."/>
            <person name="Felis G.E."/>
            <person name="de Vos W.M."/>
            <person name="Barrangou R."/>
            <person name="Klaenhammer T.R."/>
            <person name="Caufield P.W."/>
            <person name="Cui Y."/>
            <person name="Zhang H."/>
            <person name="O'Toole P.W."/>
        </authorList>
    </citation>
    <scope>NUCLEOTIDE SEQUENCE [LARGE SCALE GENOMIC DNA]</scope>
    <source>
        <strain evidence="7 8">DSM 19117</strain>
    </source>
</reference>
<evidence type="ECO:0000313" key="8">
    <source>
        <dbReference type="Proteomes" id="UP000051162"/>
    </source>
</evidence>
<dbReference type="Proteomes" id="UP000051162">
    <property type="component" value="Unassembled WGS sequence"/>
</dbReference>
<dbReference type="PANTHER" id="PTHR21716:SF69">
    <property type="entry name" value="TRANSPORT PROTEIN YUBA-RELATED"/>
    <property type="match status" value="1"/>
</dbReference>
<keyword evidence="8" id="KW-1185">Reference proteome</keyword>
<dbReference type="PATRIC" id="fig|1423773.3.peg.1859"/>
<evidence type="ECO:0000256" key="6">
    <source>
        <dbReference type="SAM" id="Phobius"/>
    </source>
</evidence>
<proteinExistence type="inferred from homology"/>
<feature type="transmembrane region" description="Helical" evidence="6">
    <location>
        <begin position="276"/>
        <end position="309"/>
    </location>
</feature>
<feature type="transmembrane region" description="Helical" evidence="6">
    <location>
        <begin position="21"/>
        <end position="41"/>
    </location>
</feature>
<dbReference type="GeneID" id="84783434"/>
<protein>
    <submittedName>
        <fullName evidence="7">Permease</fullName>
    </submittedName>
</protein>
<dbReference type="PANTHER" id="PTHR21716">
    <property type="entry name" value="TRANSMEMBRANE PROTEIN"/>
    <property type="match status" value="1"/>
</dbReference>